<dbReference type="EMBL" id="CP011393">
    <property type="protein sequence ID" value="ANE41916.1"/>
    <property type="molecule type" value="Genomic_DNA"/>
</dbReference>
<evidence type="ECO:0000313" key="4">
    <source>
        <dbReference type="EMBL" id="HGU42057.1"/>
    </source>
</evidence>
<evidence type="ECO:0000313" key="3">
    <source>
        <dbReference type="EMBL" id="HGQ77572.1"/>
    </source>
</evidence>
<keyword evidence="1" id="KW-0472">Membrane</keyword>
<organism evidence="2 5">
    <name type="scientific">Fervidobacterium pennivorans</name>
    <dbReference type="NCBI Taxonomy" id="93466"/>
    <lineage>
        <taxon>Bacteria</taxon>
        <taxon>Thermotogati</taxon>
        <taxon>Thermotogota</taxon>
        <taxon>Thermotogae</taxon>
        <taxon>Thermotogales</taxon>
        <taxon>Fervidobacteriaceae</taxon>
        <taxon>Fervidobacterium</taxon>
    </lineage>
</organism>
<evidence type="ECO:0000256" key="1">
    <source>
        <dbReference type="SAM" id="Phobius"/>
    </source>
</evidence>
<dbReference type="KEGG" id="fng:JM64_08145"/>
<reference evidence="2 5" key="1">
    <citation type="submission" date="2014-08" db="EMBL/GenBank/DDBJ databases">
        <title>Fervidobacterium pennivorans DYC genome.</title>
        <authorList>
            <person name="Wushke S."/>
        </authorList>
    </citation>
    <scope>NUCLEOTIDE SEQUENCE [LARGE SCALE GENOMIC DNA]</scope>
    <source>
        <strain evidence="2 5">DYC</strain>
    </source>
</reference>
<name>A0A172T4N9_FERPE</name>
<gene>
    <name evidence="4" type="ORF">ENT72_03945</name>
    <name evidence="3" type="ORF">ENU12_06690</name>
    <name evidence="2" type="ORF">JM64_08145</name>
</gene>
<dbReference type="PATRIC" id="fig|93466.3.peg.1716"/>
<keyword evidence="1" id="KW-1133">Transmembrane helix</keyword>
<reference evidence="3" key="2">
    <citation type="journal article" date="2020" name="mSystems">
        <title>Genome- and Community-Level Interaction Insights into Carbon Utilization and Element Cycling Functions of Hydrothermarchaeota in Hydrothermal Sediment.</title>
        <authorList>
            <person name="Zhou Z."/>
            <person name="Liu Y."/>
            <person name="Xu W."/>
            <person name="Pan J."/>
            <person name="Luo Z.H."/>
            <person name="Li M."/>
        </authorList>
    </citation>
    <scope>NUCLEOTIDE SEQUENCE [LARGE SCALE GENOMIC DNA]</scope>
    <source>
        <strain evidence="4">SpSt-604</strain>
        <strain evidence="3">SpSt-640</strain>
    </source>
</reference>
<accession>A0A172T4N9</accession>
<feature type="transmembrane region" description="Helical" evidence="1">
    <location>
        <begin position="6"/>
        <end position="30"/>
    </location>
</feature>
<evidence type="ECO:0000313" key="2">
    <source>
        <dbReference type="EMBL" id="ANE41916.1"/>
    </source>
</evidence>
<dbReference type="AlphaFoldDB" id="A0A172T4N9"/>
<protein>
    <submittedName>
        <fullName evidence="2">Uncharacterized protein</fullName>
    </submittedName>
</protein>
<feature type="transmembrane region" description="Helical" evidence="1">
    <location>
        <begin position="51"/>
        <end position="68"/>
    </location>
</feature>
<dbReference type="EMBL" id="DSZT01000123">
    <property type="protein sequence ID" value="HGU42057.1"/>
    <property type="molecule type" value="Genomic_DNA"/>
</dbReference>
<dbReference type="Proteomes" id="UP000077096">
    <property type="component" value="Chromosome"/>
</dbReference>
<keyword evidence="1" id="KW-0812">Transmembrane</keyword>
<sequence>MKISYILSNVLFLGFVVSLVVAIVFFEIGLRAFRNSNEKKSKESNSLGFRWLFYAGILLALSVVFSLIKF</sequence>
<dbReference type="EMBL" id="DTBH01000143">
    <property type="protein sequence ID" value="HGQ77572.1"/>
    <property type="molecule type" value="Genomic_DNA"/>
</dbReference>
<proteinExistence type="predicted"/>
<evidence type="ECO:0000313" key="5">
    <source>
        <dbReference type="Proteomes" id="UP000077096"/>
    </source>
</evidence>